<evidence type="ECO:0000313" key="4">
    <source>
        <dbReference type="Proteomes" id="UP000002941"/>
    </source>
</evidence>
<feature type="transmembrane region" description="Helical" evidence="2">
    <location>
        <begin position="200"/>
        <end position="222"/>
    </location>
</feature>
<feature type="transmembrane region" description="Helical" evidence="2">
    <location>
        <begin position="147"/>
        <end position="180"/>
    </location>
</feature>
<accession>J0X9F7</accession>
<gene>
    <name evidence="3" type="ORF">HMPREF1318_2244</name>
</gene>
<dbReference type="EMBL" id="AKFT01000099">
    <property type="protein sequence ID" value="EJF45301.1"/>
    <property type="molecule type" value="Genomic_DNA"/>
</dbReference>
<dbReference type="AlphaFoldDB" id="J0X9F7"/>
<evidence type="ECO:0000256" key="2">
    <source>
        <dbReference type="SAM" id="Phobius"/>
    </source>
</evidence>
<keyword evidence="2" id="KW-1133">Transmembrane helix</keyword>
<proteinExistence type="predicted"/>
<feature type="region of interest" description="Disordered" evidence="1">
    <location>
        <begin position="1"/>
        <end position="57"/>
    </location>
</feature>
<feature type="compositionally biased region" description="Pro residues" evidence="1">
    <location>
        <begin position="32"/>
        <end position="41"/>
    </location>
</feature>
<name>J0X9F7_9ACTO</name>
<dbReference type="eggNOG" id="ENOG5031HHR">
    <property type="taxonomic scope" value="Bacteria"/>
</dbReference>
<protein>
    <submittedName>
        <fullName evidence="3">Uncharacterized protein</fullName>
    </submittedName>
</protein>
<dbReference type="PATRIC" id="fig|1125718.3.peg.1281"/>
<evidence type="ECO:0000256" key="1">
    <source>
        <dbReference type="SAM" id="MobiDB-lite"/>
    </source>
</evidence>
<keyword evidence="2" id="KW-0812">Transmembrane</keyword>
<keyword evidence="2" id="KW-0472">Membrane</keyword>
<feature type="transmembrane region" description="Helical" evidence="2">
    <location>
        <begin position="234"/>
        <end position="257"/>
    </location>
</feature>
<evidence type="ECO:0000313" key="3">
    <source>
        <dbReference type="EMBL" id="EJF45301.1"/>
    </source>
</evidence>
<organism evidence="3 4">
    <name type="scientific">Actinomyces massiliensis F0489</name>
    <dbReference type="NCBI Taxonomy" id="1125718"/>
    <lineage>
        <taxon>Bacteria</taxon>
        <taxon>Bacillati</taxon>
        <taxon>Actinomycetota</taxon>
        <taxon>Actinomycetes</taxon>
        <taxon>Actinomycetales</taxon>
        <taxon>Actinomycetaceae</taxon>
        <taxon>Actinomyces</taxon>
    </lineage>
</organism>
<dbReference type="Proteomes" id="UP000002941">
    <property type="component" value="Unassembled WGS sequence"/>
</dbReference>
<comment type="caution">
    <text evidence="3">The sequence shown here is derived from an EMBL/GenBank/DDBJ whole genome shotgun (WGS) entry which is preliminary data.</text>
</comment>
<feature type="transmembrane region" description="Helical" evidence="2">
    <location>
        <begin position="111"/>
        <end position="135"/>
    </location>
</feature>
<reference evidence="3 4" key="1">
    <citation type="submission" date="2012-05" db="EMBL/GenBank/DDBJ databases">
        <authorList>
            <person name="Harkins D.M."/>
            <person name="Madupu R."/>
            <person name="Durkin A.S."/>
            <person name="Torralba M."/>
            <person name="Methe B."/>
            <person name="Sutton G.G."/>
            <person name="Nelson K.E."/>
        </authorList>
    </citation>
    <scope>NUCLEOTIDE SEQUENCE [LARGE SCALE GENOMIC DNA]</scope>
    <source>
        <strain evidence="3 4">F0489</strain>
    </source>
</reference>
<sequence length="273" mass="27991">MGQYPPPYDSGPYAVDSQASHGNPYRADGPVYTPPATPPHNGPYSGGPVPNNGIQVPPHASGGPVMPVYGPAAGMPVAYVPAVPAPMVIVPPPNPEEVAEKGRRVTRGLGLGAAITGLISVAFQVLTALGIIWAISTSGSWTEEATVAAVLFVMLGIFVLPWLVALAWATAFGLSLAACIRANMRGSGSQSEQSAGSGGVMGALLTASVLQGIPSVMLFFAAVASADRYDPSGWSSILVLAAVLGLALLFAHIALVIKIRNLDNSIEKQVPYA</sequence>
<keyword evidence="4" id="KW-1185">Reference proteome</keyword>